<protein>
    <recommendedName>
        <fullName evidence="7">Phosphofructokinase domain-containing protein</fullName>
    </recommendedName>
</protein>
<comment type="cofactor">
    <cofactor evidence="1">
        <name>Mg(2+)</name>
        <dbReference type="ChEBI" id="CHEBI:18420"/>
    </cofactor>
</comment>
<keyword evidence="3" id="KW-0479">Metal-binding</keyword>
<evidence type="ECO:0000259" key="7">
    <source>
        <dbReference type="Pfam" id="PF00365"/>
    </source>
</evidence>
<evidence type="ECO:0000256" key="2">
    <source>
        <dbReference type="ARBA" id="ARBA00022679"/>
    </source>
</evidence>
<dbReference type="Gene3D" id="3.40.50.450">
    <property type="match status" value="1"/>
</dbReference>
<dbReference type="AlphaFoldDB" id="A0ABD3PU77"/>
<sequence length="408" mass="44475">MTHMNIAMMTSGGLAPCLASSVAYLIEFWAQALKDGKISGLTLRMYIDGYKGLLTGDSTVISPDVYEDCKCLHDVGGSPIGNSRVKLTNIKDCIARGFVKEGDTPLEVASQQLLKDGINVIHTIGGDDTNTQAAELSKYLLEKHNGKVIVVGMPKTIDNDVFPIVQTFGADTAAEQGALFFNNVVSESSANPRMLIIHEVMGRDSGYLTAATAQKYRELYCKKTKFAGAGFTTTAMSRDVHAVWIPEVNVNIEEEGARLKKIMDEHGCVNVFLSEGAGVKDIIKEMEAAGEEVPRDAFGHVKLDKINPGVYFSKRLASLVEAEKTLVQKSGYFARSAASNEFDRKLIRDCAEIGVQSAIDGISGCMGQDEDKEGTPIRAIEFERIKGHKSFNTSLPWFQEMLKEIGQA</sequence>
<organism evidence="8 9">
    <name type="scientific">Cyclotella atomus</name>
    <dbReference type="NCBI Taxonomy" id="382360"/>
    <lineage>
        <taxon>Eukaryota</taxon>
        <taxon>Sar</taxon>
        <taxon>Stramenopiles</taxon>
        <taxon>Ochrophyta</taxon>
        <taxon>Bacillariophyta</taxon>
        <taxon>Coscinodiscophyceae</taxon>
        <taxon>Thalassiosirophycidae</taxon>
        <taxon>Stephanodiscales</taxon>
        <taxon>Stephanodiscaceae</taxon>
        <taxon>Cyclotella</taxon>
    </lineage>
</organism>
<keyword evidence="5" id="KW-0460">Magnesium</keyword>
<keyword evidence="4" id="KW-0418">Kinase</keyword>
<dbReference type="SUPFAM" id="SSF53784">
    <property type="entry name" value="Phosphofructokinase"/>
    <property type="match status" value="1"/>
</dbReference>
<dbReference type="PRINTS" id="PR00476">
    <property type="entry name" value="PHFRCTKINASE"/>
</dbReference>
<evidence type="ECO:0000256" key="1">
    <source>
        <dbReference type="ARBA" id="ARBA00001946"/>
    </source>
</evidence>
<evidence type="ECO:0000256" key="5">
    <source>
        <dbReference type="ARBA" id="ARBA00022842"/>
    </source>
</evidence>
<gene>
    <name evidence="8" type="ORF">ACHAWO_004996</name>
</gene>
<dbReference type="NCBIfam" id="NF005121">
    <property type="entry name" value="PRK06555.1"/>
    <property type="match status" value="1"/>
</dbReference>
<dbReference type="InterPro" id="IPR035966">
    <property type="entry name" value="PKF_sf"/>
</dbReference>
<keyword evidence="2" id="KW-0808">Transferase</keyword>
<dbReference type="GO" id="GO:0016301">
    <property type="term" value="F:kinase activity"/>
    <property type="evidence" value="ECO:0007669"/>
    <property type="project" value="UniProtKB-KW"/>
</dbReference>
<dbReference type="Pfam" id="PF00365">
    <property type="entry name" value="PFK"/>
    <property type="match status" value="1"/>
</dbReference>
<dbReference type="InterPro" id="IPR050929">
    <property type="entry name" value="PFKA"/>
</dbReference>
<evidence type="ECO:0000256" key="6">
    <source>
        <dbReference type="SAM" id="SignalP"/>
    </source>
</evidence>
<evidence type="ECO:0000256" key="4">
    <source>
        <dbReference type="ARBA" id="ARBA00022777"/>
    </source>
</evidence>
<feature type="domain" description="Phosphofructokinase" evidence="7">
    <location>
        <begin position="5"/>
        <end position="213"/>
    </location>
</feature>
<dbReference type="Proteomes" id="UP001530400">
    <property type="component" value="Unassembled WGS sequence"/>
</dbReference>
<dbReference type="PANTHER" id="PTHR45770">
    <property type="entry name" value="ATP-DEPENDENT 6-PHOSPHOFRUCTOKINASE 1"/>
    <property type="match status" value="1"/>
</dbReference>
<comment type="caution">
    <text evidence="8">The sequence shown here is derived from an EMBL/GenBank/DDBJ whole genome shotgun (WGS) entry which is preliminary data.</text>
</comment>
<keyword evidence="6" id="KW-0732">Signal</keyword>
<reference evidence="8 9" key="1">
    <citation type="submission" date="2024-10" db="EMBL/GenBank/DDBJ databases">
        <title>Updated reference genomes for cyclostephanoid diatoms.</title>
        <authorList>
            <person name="Roberts W.R."/>
            <person name="Alverson A.J."/>
        </authorList>
    </citation>
    <scope>NUCLEOTIDE SEQUENCE [LARGE SCALE GENOMIC DNA]</scope>
    <source>
        <strain evidence="8 9">AJA010-31</strain>
    </source>
</reference>
<dbReference type="InterPro" id="IPR000023">
    <property type="entry name" value="Phosphofructokinase_dom"/>
</dbReference>
<feature type="chain" id="PRO_5044894527" description="Phosphofructokinase domain-containing protein" evidence="6">
    <location>
        <begin position="20"/>
        <end position="408"/>
    </location>
</feature>
<evidence type="ECO:0000256" key="3">
    <source>
        <dbReference type="ARBA" id="ARBA00022723"/>
    </source>
</evidence>
<dbReference type="InterPro" id="IPR022953">
    <property type="entry name" value="ATP_PFK"/>
</dbReference>
<keyword evidence="9" id="KW-1185">Reference proteome</keyword>
<dbReference type="EMBL" id="JALLPJ020000466">
    <property type="protein sequence ID" value="KAL3791372.1"/>
    <property type="molecule type" value="Genomic_DNA"/>
</dbReference>
<dbReference type="Gene3D" id="3.40.50.460">
    <property type="entry name" value="Phosphofructokinase domain"/>
    <property type="match status" value="1"/>
</dbReference>
<dbReference type="GO" id="GO:0046872">
    <property type="term" value="F:metal ion binding"/>
    <property type="evidence" value="ECO:0007669"/>
    <property type="project" value="UniProtKB-KW"/>
</dbReference>
<evidence type="ECO:0000313" key="8">
    <source>
        <dbReference type="EMBL" id="KAL3791372.1"/>
    </source>
</evidence>
<evidence type="ECO:0000313" key="9">
    <source>
        <dbReference type="Proteomes" id="UP001530400"/>
    </source>
</evidence>
<feature type="signal peptide" evidence="6">
    <location>
        <begin position="1"/>
        <end position="19"/>
    </location>
</feature>
<proteinExistence type="predicted"/>
<name>A0ABD3PU77_9STRA</name>
<accession>A0ABD3PU77</accession>